<dbReference type="InterPro" id="IPR001360">
    <property type="entry name" value="Glyco_hydro_1"/>
</dbReference>
<evidence type="ECO:0000313" key="7">
    <source>
        <dbReference type="Proteomes" id="UP001458880"/>
    </source>
</evidence>
<protein>
    <submittedName>
        <fullName evidence="6">Glycosyl hydrolase family 1</fullName>
    </submittedName>
</protein>
<evidence type="ECO:0000313" key="6">
    <source>
        <dbReference type="EMBL" id="KAK9721986.1"/>
    </source>
</evidence>
<keyword evidence="2 6" id="KW-0378">Hydrolase</keyword>
<dbReference type="PANTHER" id="PTHR10353">
    <property type="entry name" value="GLYCOSYL HYDROLASE"/>
    <property type="match status" value="1"/>
</dbReference>
<evidence type="ECO:0000256" key="3">
    <source>
        <dbReference type="ARBA" id="ARBA00023295"/>
    </source>
</evidence>
<keyword evidence="7" id="KW-1185">Reference proteome</keyword>
<dbReference type="InterPro" id="IPR017853">
    <property type="entry name" value="GH"/>
</dbReference>
<dbReference type="SUPFAM" id="SSF51445">
    <property type="entry name" value="(Trans)glycosidases"/>
    <property type="match status" value="1"/>
</dbReference>
<dbReference type="PROSITE" id="PS00653">
    <property type="entry name" value="GLYCOSYL_HYDROL_F1_2"/>
    <property type="match status" value="1"/>
</dbReference>
<keyword evidence="5" id="KW-0732">Signal</keyword>
<feature type="chain" id="PRO_5043844766" evidence="5">
    <location>
        <begin position="17"/>
        <end position="527"/>
    </location>
</feature>
<proteinExistence type="inferred from homology"/>
<sequence length="527" mass="59927">MKLLVLLLSILSLTNSQEYSFPDDFLFGVATASYQVEGAWNESDKGENIWDHITHVNPSFVIDESNGDYACDSFHRIAEDVQILKDIGVNFYRFSLSWSRILPTGHINYVSDVGVEYYNNLIDELIANDITPFVTIFHWDITPFVTIFHWDLPQPLLELGARVDYAAKVFELFGDRVKNWITFNEPYQICEQGYSIGDLAPGYTQQGIGGYLCGHTILLAHAQAYQRYYSEFSEQGGRVGLVVHGVWGEPETDSEEDAAAAEAFVQMFFGWFLHPIYSDDGDYPPIMKEQIDALSAEQNFPRSRFPTFTEAQIESLKGASDFLGLNHYGAYLCRAANENDSTVIPSHWHDSGVYCYLSDEWEASASDWFSVTPWGLRSILNWIKDAYGNPEVIVTENGFTTTTGDVVDCRRVNYYNTYLQYLLEAIYEDECNVTGYTAWSVMDNFEWQFGYTAKFGLYSVDFDDENRTRTPKMSSYVYKNIIETRQIDTTYTPDGFDSCDADAATALTISALLISISVGLHFIAHYF</sequence>
<dbReference type="Proteomes" id="UP001458880">
    <property type="component" value="Unassembled WGS sequence"/>
</dbReference>
<dbReference type="PRINTS" id="PR00131">
    <property type="entry name" value="GLHYDRLASE1"/>
</dbReference>
<name>A0AAW1KMJ7_POPJA</name>
<organism evidence="6 7">
    <name type="scientific">Popillia japonica</name>
    <name type="common">Japanese beetle</name>
    <dbReference type="NCBI Taxonomy" id="7064"/>
    <lineage>
        <taxon>Eukaryota</taxon>
        <taxon>Metazoa</taxon>
        <taxon>Ecdysozoa</taxon>
        <taxon>Arthropoda</taxon>
        <taxon>Hexapoda</taxon>
        <taxon>Insecta</taxon>
        <taxon>Pterygota</taxon>
        <taxon>Neoptera</taxon>
        <taxon>Endopterygota</taxon>
        <taxon>Coleoptera</taxon>
        <taxon>Polyphaga</taxon>
        <taxon>Scarabaeiformia</taxon>
        <taxon>Scarabaeidae</taxon>
        <taxon>Rutelinae</taxon>
        <taxon>Popillia</taxon>
    </lineage>
</organism>
<dbReference type="Gene3D" id="3.20.20.80">
    <property type="entry name" value="Glycosidases"/>
    <property type="match status" value="2"/>
</dbReference>
<evidence type="ECO:0000256" key="4">
    <source>
        <dbReference type="RuleBase" id="RU003690"/>
    </source>
</evidence>
<reference evidence="6 7" key="1">
    <citation type="journal article" date="2024" name="BMC Genomics">
        <title>De novo assembly and annotation of Popillia japonica's genome with initial clues to its potential as an invasive pest.</title>
        <authorList>
            <person name="Cucini C."/>
            <person name="Boschi S."/>
            <person name="Funari R."/>
            <person name="Cardaioli E."/>
            <person name="Iannotti N."/>
            <person name="Marturano G."/>
            <person name="Paoli F."/>
            <person name="Bruttini M."/>
            <person name="Carapelli A."/>
            <person name="Frati F."/>
            <person name="Nardi F."/>
        </authorList>
    </citation>
    <scope>NUCLEOTIDE SEQUENCE [LARGE SCALE GENOMIC DNA]</scope>
    <source>
        <strain evidence="6">DMR45628</strain>
    </source>
</reference>
<dbReference type="InterPro" id="IPR033132">
    <property type="entry name" value="GH_1_N_CS"/>
</dbReference>
<gene>
    <name evidence="6" type="ORF">QE152_g19929</name>
</gene>
<feature type="signal peptide" evidence="5">
    <location>
        <begin position="1"/>
        <end position="16"/>
    </location>
</feature>
<keyword evidence="3" id="KW-0326">Glycosidase</keyword>
<evidence type="ECO:0000256" key="1">
    <source>
        <dbReference type="ARBA" id="ARBA00010838"/>
    </source>
</evidence>
<evidence type="ECO:0000256" key="2">
    <source>
        <dbReference type="ARBA" id="ARBA00022801"/>
    </source>
</evidence>
<dbReference type="GO" id="GO:0005975">
    <property type="term" value="P:carbohydrate metabolic process"/>
    <property type="evidence" value="ECO:0007669"/>
    <property type="project" value="InterPro"/>
</dbReference>
<evidence type="ECO:0000256" key="5">
    <source>
        <dbReference type="SAM" id="SignalP"/>
    </source>
</evidence>
<comment type="caution">
    <text evidence="6">The sequence shown here is derived from an EMBL/GenBank/DDBJ whole genome shotgun (WGS) entry which is preliminary data.</text>
</comment>
<comment type="similarity">
    <text evidence="1 4">Belongs to the glycosyl hydrolase 1 family.</text>
</comment>
<dbReference type="EMBL" id="JASPKY010000193">
    <property type="protein sequence ID" value="KAK9721986.1"/>
    <property type="molecule type" value="Genomic_DNA"/>
</dbReference>
<accession>A0AAW1KMJ7</accession>
<dbReference type="AlphaFoldDB" id="A0AAW1KMJ7"/>
<dbReference type="Pfam" id="PF00232">
    <property type="entry name" value="Glyco_hydro_1"/>
    <property type="match status" value="1"/>
</dbReference>
<dbReference type="GO" id="GO:0008422">
    <property type="term" value="F:beta-glucosidase activity"/>
    <property type="evidence" value="ECO:0007669"/>
    <property type="project" value="TreeGrafter"/>
</dbReference>
<dbReference type="PANTHER" id="PTHR10353:SF36">
    <property type="entry name" value="LP05116P"/>
    <property type="match status" value="1"/>
</dbReference>